<gene>
    <name evidence="2" type="ORF">KI688_011045</name>
</gene>
<feature type="compositionally biased region" description="Low complexity" evidence="1">
    <location>
        <begin position="551"/>
        <end position="573"/>
    </location>
</feature>
<accession>A0A9P7XWQ1</accession>
<feature type="compositionally biased region" description="Acidic residues" evidence="1">
    <location>
        <begin position="210"/>
        <end position="219"/>
    </location>
</feature>
<feature type="compositionally biased region" description="Acidic residues" evidence="1">
    <location>
        <begin position="310"/>
        <end position="322"/>
    </location>
</feature>
<feature type="compositionally biased region" description="Basic and acidic residues" evidence="1">
    <location>
        <begin position="353"/>
        <end position="363"/>
    </location>
</feature>
<organism evidence="2 3">
    <name type="scientific">Linnemannia hyalina</name>
    <dbReference type="NCBI Taxonomy" id="64524"/>
    <lineage>
        <taxon>Eukaryota</taxon>
        <taxon>Fungi</taxon>
        <taxon>Fungi incertae sedis</taxon>
        <taxon>Mucoromycota</taxon>
        <taxon>Mortierellomycotina</taxon>
        <taxon>Mortierellomycetes</taxon>
        <taxon>Mortierellales</taxon>
        <taxon>Mortierellaceae</taxon>
        <taxon>Linnemannia</taxon>
    </lineage>
</organism>
<dbReference type="AlphaFoldDB" id="A0A9P7XWQ1"/>
<feature type="region of interest" description="Disordered" evidence="1">
    <location>
        <begin position="168"/>
        <end position="255"/>
    </location>
</feature>
<reference evidence="2" key="1">
    <citation type="submission" date="2021-06" db="EMBL/GenBank/DDBJ databases">
        <title>Genome Sequence of Mortierella hyaline Strain SCG-10, a Cold-Adapted, Nitrate-Reducing Fungus Isolated from Soil in Minnesota, USA.</title>
        <authorList>
            <person name="Aldossari N."/>
        </authorList>
    </citation>
    <scope>NUCLEOTIDE SEQUENCE</scope>
    <source>
        <strain evidence="2">SCG-10</strain>
    </source>
</reference>
<feature type="compositionally biased region" description="Polar residues" evidence="1">
    <location>
        <begin position="173"/>
        <end position="202"/>
    </location>
</feature>
<evidence type="ECO:0000313" key="3">
    <source>
        <dbReference type="Proteomes" id="UP000707451"/>
    </source>
</evidence>
<keyword evidence="3" id="KW-1185">Reference proteome</keyword>
<protein>
    <submittedName>
        <fullName evidence="2">Uncharacterized protein</fullName>
    </submittedName>
</protein>
<feature type="compositionally biased region" description="Basic and acidic residues" evidence="1">
    <location>
        <begin position="510"/>
        <end position="530"/>
    </location>
</feature>
<dbReference type="Proteomes" id="UP000707451">
    <property type="component" value="Unassembled WGS sequence"/>
</dbReference>
<dbReference type="OrthoDB" id="2416122at2759"/>
<proteinExistence type="predicted"/>
<sequence length="639" mass="71101">MSWPSGRLQQQQRILSFTEGHGQQPQDRLLDYLRLSCDGSVAGKQDQQGQKGQEEQERHILQWLKEMRSIRSQDHGRSMILDNCCETSPVFQRSFDSEMDVEVEKQTTTLSRTLVLVLVGQVGAPAKLLDRSVGVVLVVEDEKEAPWKFHGVVCVTVSEERLVSQGWRRMQGDTRQSVSSMTTTAAPVASTNYSIQEQQYQKSGGRHCDEEDDDSDDDYWGQYGDPDSDHDDSASGESSNDRSPTEDVSSPSSSLVDTTFTLASTYHSPATTGAVKSSTAISMAVNTIFTTNSAAYTTSLTSGPNNCPWEEVDEVDEDDDDEYWGKYGDHDDPEPEPEPKQQQHRGQGQDSEVPPKDSSHANHDNNTNSIYGMKAERQKIDPTVPTAQKEALHISSEAALPDSAFPTLVAHVSVVPEPGQVDPTALTLRLMNLIVHHTDPTGYSGAARVHRDQQFYTYDEDDDIDDQLPDNEESTYDSTSNRSRTRGGFLIRLDSRLQQDHVSAAATPLESEHQPHTNHANDKDGQREGENGVDTETPNSAFQEYLDQPCDNNNRTNNNNHTNSNNNNDKSINNACTSISEREKKWEDEREQFLSSLRSIAQEAKAILGLTKADFLDMLDRAYDSPVAFTTTTTTTTTH</sequence>
<name>A0A9P7XWQ1_9FUNG</name>
<feature type="region of interest" description="Disordered" evidence="1">
    <location>
        <begin position="297"/>
        <end position="368"/>
    </location>
</feature>
<evidence type="ECO:0000256" key="1">
    <source>
        <dbReference type="SAM" id="MobiDB-lite"/>
    </source>
</evidence>
<feature type="region of interest" description="Disordered" evidence="1">
    <location>
        <begin position="505"/>
        <end position="573"/>
    </location>
</feature>
<feature type="compositionally biased region" description="Low complexity" evidence="1">
    <location>
        <begin position="246"/>
        <end position="255"/>
    </location>
</feature>
<feature type="compositionally biased region" description="Acidic residues" evidence="1">
    <location>
        <begin position="460"/>
        <end position="475"/>
    </location>
</feature>
<evidence type="ECO:0000313" key="2">
    <source>
        <dbReference type="EMBL" id="KAG9068760.1"/>
    </source>
</evidence>
<comment type="caution">
    <text evidence="2">The sequence shown here is derived from an EMBL/GenBank/DDBJ whole genome shotgun (WGS) entry which is preliminary data.</text>
</comment>
<feature type="region of interest" description="Disordered" evidence="1">
    <location>
        <begin position="460"/>
        <end position="484"/>
    </location>
</feature>
<dbReference type="EMBL" id="JAHRHY010000006">
    <property type="protein sequence ID" value="KAG9068760.1"/>
    <property type="molecule type" value="Genomic_DNA"/>
</dbReference>